<dbReference type="EMBL" id="BMKC01000002">
    <property type="protein sequence ID" value="GGA81096.1"/>
    <property type="molecule type" value="Genomic_DNA"/>
</dbReference>
<organism evidence="8 9">
    <name type="scientific">Arenimonas soli</name>
    <dbReference type="NCBI Taxonomy" id="2269504"/>
    <lineage>
        <taxon>Bacteria</taxon>
        <taxon>Pseudomonadati</taxon>
        <taxon>Pseudomonadota</taxon>
        <taxon>Gammaproteobacteria</taxon>
        <taxon>Lysobacterales</taxon>
        <taxon>Lysobacteraceae</taxon>
        <taxon>Arenimonas</taxon>
    </lineage>
</organism>
<accession>A0ABQ1HLH4</accession>
<feature type="transmembrane region" description="Helical" evidence="7">
    <location>
        <begin position="6"/>
        <end position="24"/>
    </location>
</feature>
<evidence type="ECO:0000256" key="5">
    <source>
        <dbReference type="ARBA" id="ARBA00022989"/>
    </source>
</evidence>
<evidence type="ECO:0000313" key="9">
    <source>
        <dbReference type="Proteomes" id="UP000623419"/>
    </source>
</evidence>
<comment type="caution">
    <text evidence="8">The sequence shown here is derived from an EMBL/GenBank/DDBJ whole genome shotgun (WGS) entry which is preliminary data.</text>
</comment>
<evidence type="ECO:0000256" key="7">
    <source>
        <dbReference type="SAM" id="Phobius"/>
    </source>
</evidence>
<evidence type="ECO:0000256" key="2">
    <source>
        <dbReference type="ARBA" id="ARBA00011006"/>
    </source>
</evidence>
<dbReference type="Proteomes" id="UP000623419">
    <property type="component" value="Unassembled WGS sequence"/>
</dbReference>
<dbReference type="Pfam" id="PF04226">
    <property type="entry name" value="Transgly_assoc"/>
    <property type="match status" value="1"/>
</dbReference>
<comment type="similarity">
    <text evidence="2">Belongs to the UPF0410 family.</text>
</comment>
<keyword evidence="5 7" id="KW-1133">Transmembrane helix</keyword>
<keyword evidence="9" id="KW-1185">Reference proteome</keyword>
<keyword evidence="6 7" id="KW-0472">Membrane</keyword>
<evidence type="ECO:0000256" key="4">
    <source>
        <dbReference type="ARBA" id="ARBA00022692"/>
    </source>
</evidence>
<evidence type="ECO:0000256" key="3">
    <source>
        <dbReference type="ARBA" id="ARBA00022475"/>
    </source>
</evidence>
<name>A0ABQ1HLH4_9GAMM</name>
<reference evidence="9" key="1">
    <citation type="journal article" date="2019" name="Int. J. Syst. Evol. Microbiol.">
        <title>The Global Catalogue of Microorganisms (GCM) 10K type strain sequencing project: providing services to taxonomists for standard genome sequencing and annotation.</title>
        <authorList>
            <consortium name="The Broad Institute Genomics Platform"/>
            <consortium name="The Broad Institute Genome Sequencing Center for Infectious Disease"/>
            <person name="Wu L."/>
            <person name="Ma J."/>
        </authorList>
    </citation>
    <scope>NUCLEOTIDE SEQUENCE [LARGE SCALE GENOMIC DNA]</scope>
    <source>
        <strain evidence="9">CGMCC 1.15905</strain>
    </source>
</reference>
<evidence type="ECO:0000256" key="1">
    <source>
        <dbReference type="ARBA" id="ARBA00004651"/>
    </source>
</evidence>
<dbReference type="PANTHER" id="PTHR33884">
    <property type="entry name" value="UPF0410 PROTEIN YMGE"/>
    <property type="match status" value="1"/>
</dbReference>
<evidence type="ECO:0000256" key="6">
    <source>
        <dbReference type="ARBA" id="ARBA00023136"/>
    </source>
</evidence>
<keyword evidence="3" id="KW-1003">Cell membrane</keyword>
<gene>
    <name evidence="8" type="ORF">GCM10011521_19290</name>
</gene>
<feature type="transmembrane region" description="Helical" evidence="7">
    <location>
        <begin position="60"/>
        <end position="80"/>
    </location>
</feature>
<evidence type="ECO:0000313" key="8">
    <source>
        <dbReference type="EMBL" id="GGA81096.1"/>
    </source>
</evidence>
<dbReference type="PANTHER" id="PTHR33884:SF3">
    <property type="entry name" value="UPF0410 PROTEIN YMGE"/>
    <property type="match status" value="1"/>
</dbReference>
<feature type="transmembrane region" description="Helical" evidence="7">
    <location>
        <begin position="31"/>
        <end position="48"/>
    </location>
</feature>
<sequence length="83" mass="8520">MDGTSLLVFLVIGALAGWLAGLVMKGRGFGILINMVVGVLGAFFGGWLLPKLGISFGGDIGVFITAFIGAVLLLAIISLIKRA</sequence>
<keyword evidence="4 7" id="KW-0812">Transmembrane</keyword>
<comment type="subcellular location">
    <subcellularLocation>
        <location evidence="1">Cell membrane</location>
        <topology evidence="1">Multi-pass membrane protein</topology>
    </subcellularLocation>
</comment>
<dbReference type="InterPro" id="IPR007341">
    <property type="entry name" value="Transgly_assoc"/>
</dbReference>
<proteinExistence type="inferred from homology"/>
<protein>
    <submittedName>
        <fullName evidence="8">Membrane protein</fullName>
    </submittedName>
</protein>